<feature type="transmembrane region" description="Helical" evidence="4">
    <location>
        <begin position="176"/>
        <end position="197"/>
    </location>
</feature>
<dbReference type="PROSITE" id="PS01124">
    <property type="entry name" value="HTH_ARAC_FAMILY_2"/>
    <property type="match status" value="1"/>
</dbReference>
<proteinExistence type="predicted"/>
<dbReference type="Pfam" id="PF12833">
    <property type="entry name" value="HTH_18"/>
    <property type="match status" value="1"/>
</dbReference>
<feature type="domain" description="HTH araC/xylS-type" evidence="5">
    <location>
        <begin position="253"/>
        <end position="355"/>
    </location>
</feature>
<dbReference type="GO" id="GO:0043565">
    <property type="term" value="F:sequence-specific DNA binding"/>
    <property type="evidence" value="ECO:0007669"/>
    <property type="project" value="InterPro"/>
</dbReference>
<keyword evidence="4" id="KW-1133">Transmembrane helix</keyword>
<gene>
    <name evidence="6" type="ORF">LCGC14_1060110</name>
</gene>
<feature type="transmembrane region" description="Helical" evidence="4">
    <location>
        <begin position="40"/>
        <end position="59"/>
    </location>
</feature>
<evidence type="ECO:0000256" key="2">
    <source>
        <dbReference type="ARBA" id="ARBA00023125"/>
    </source>
</evidence>
<evidence type="ECO:0000256" key="3">
    <source>
        <dbReference type="ARBA" id="ARBA00023163"/>
    </source>
</evidence>
<sequence length="355" mass="41816">MINIYLIIILLYVAVYALLKASYSLEIQSFANEKTFGYKQLSVFTFPLLYLFFTEILGLSNKNKNTKWVHFILPFLFFIFFQILKYFDYLSDGIISSFYIVYFLFNVGYLLASLKLFKPYLNKRSLKMIVGNRGYQKDNWILFIFFIWTLLCLRLLILIIVDLITDKLTVFENGIGFWSILIIAIFVKLLISPELLYGENILEKRININTDNAHKTMVLDIWKLDISNQFNNKQDKQLALKISENLVENIIKIEHLVFTEKIFRNSDFDLHMLSKKVNIPKSHLTYIFKYHCTLFFSDFKKMLQIKDAENLIQEGYLADNTLDSLSNRVGFSSYSPFFSAFKKYTGLSPNNYNNQ</sequence>
<keyword evidence="4" id="KW-0472">Membrane</keyword>
<keyword evidence="2" id="KW-0238">DNA-binding</keyword>
<dbReference type="InterPro" id="IPR009057">
    <property type="entry name" value="Homeodomain-like_sf"/>
</dbReference>
<organism evidence="6">
    <name type="scientific">marine sediment metagenome</name>
    <dbReference type="NCBI Taxonomy" id="412755"/>
    <lineage>
        <taxon>unclassified sequences</taxon>
        <taxon>metagenomes</taxon>
        <taxon>ecological metagenomes</taxon>
    </lineage>
</organism>
<dbReference type="PROSITE" id="PS00041">
    <property type="entry name" value="HTH_ARAC_FAMILY_1"/>
    <property type="match status" value="1"/>
</dbReference>
<accession>A0A0F9QS90</accession>
<dbReference type="PANTHER" id="PTHR43280:SF29">
    <property type="entry name" value="ARAC-FAMILY TRANSCRIPTIONAL REGULATOR"/>
    <property type="match status" value="1"/>
</dbReference>
<evidence type="ECO:0000256" key="4">
    <source>
        <dbReference type="SAM" id="Phobius"/>
    </source>
</evidence>
<evidence type="ECO:0000313" key="6">
    <source>
        <dbReference type="EMBL" id="KKN08108.1"/>
    </source>
</evidence>
<evidence type="ECO:0000256" key="1">
    <source>
        <dbReference type="ARBA" id="ARBA00023015"/>
    </source>
</evidence>
<name>A0A0F9QS90_9ZZZZ</name>
<dbReference type="SMART" id="SM00342">
    <property type="entry name" value="HTH_ARAC"/>
    <property type="match status" value="1"/>
</dbReference>
<protein>
    <recommendedName>
        <fullName evidence="5">HTH araC/xylS-type domain-containing protein</fullName>
    </recommendedName>
</protein>
<keyword evidence="1" id="KW-0805">Transcription regulation</keyword>
<evidence type="ECO:0000259" key="5">
    <source>
        <dbReference type="PROSITE" id="PS01124"/>
    </source>
</evidence>
<dbReference type="InterPro" id="IPR018062">
    <property type="entry name" value="HTH_AraC-typ_CS"/>
</dbReference>
<feature type="transmembrane region" description="Helical" evidence="4">
    <location>
        <begin position="139"/>
        <end position="164"/>
    </location>
</feature>
<dbReference type="Gene3D" id="1.10.10.60">
    <property type="entry name" value="Homeodomain-like"/>
    <property type="match status" value="1"/>
</dbReference>
<dbReference type="AlphaFoldDB" id="A0A0F9QS90"/>
<reference evidence="6" key="1">
    <citation type="journal article" date="2015" name="Nature">
        <title>Complex archaea that bridge the gap between prokaryotes and eukaryotes.</title>
        <authorList>
            <person name="Spang A."/>
            <person name="Saw J.H."/>
            <person name="Jorgensen S.L."/>
            <person name="Zaremba-Niedzwiedzka K."/>
            <person name="Martijn J."/>
            <person name="Lind A.E."/>
            <person name="van Eijk R."/>
            <person name="Schleper C."/>
            <person name="Guy L."/>
            <person name="Ettema T.J."/>
        </authorList>
    </citation>
    <scope>NUCLEOTIDE SEQUENCE</scope>
</reference>
<feature type="transmembrane region" description="Helical" evidence="4">
    <location>
        <begin position="99"/>
        <end position="118"/>
    </location>
</feature>
<feature type="transmembrane region" description="Helical" evidence="4">
    <location>
        <begin position="68"/>
        <end position="87"/>
    </location>
</feature>
<keyword evidence="3" id="KW-0804">Transcription</keyword>
<keyword evidence="4" id="KW-0812">Transmembrane</keyword>
<dbReference type="InterPro" id="IPR018060">
    <property type="entry name" value="HTH_AraC"/>
</dbReference>
<dbReference type="PANTHER" id="PTHR43280">
    <property type="entry name" value="ARAC-FAMILY TRANSCRIPTIONAL REGULATOR"/>
    <property type="match status" value="1"/>
</dbReference>
<dbReference type="SUPFAM" id="SSF46689">
    <property type="entry name" value="Homeodomain-like"/>
    <property type="match status" value="1"/>
</dbReference>
<dbReference type="GO" id="GO:0003700">
    <property type="term" value="F:DNA-binding transcription factor activity"/>
    <property type="evidence" value="ECO:0007669"/>
    <property type="project" value="InterPro"/>
</dbReference>
<comment type="caution">
    <text evidence="6">The sequence shown here is derived from an EMBL/GenBank/DDBJ whole genome shotgun (WGS) entry which is preliminary data.</text>
</comment>
<dbReference type="EMBL" id="LAZR01004493">
    <property type="protein sequence ID" value="KKN08108.1"/>
    <property type="molecule type" value="Genomic_DNA"/>
</dbReference>